<keyword evidence="2" id="KW-0067">ATP-binding</keyword>
<evidence type="ECO:0000313" key="5">
    <source>
        <dbReference type="EMBL" id="XBX75868.1"/>
    </source>
</evidence>
<organism evidence="5">
    <name type="scientific">Proteinivorax tanatarense</name>
    <dbReference type="NCBI Taxonomy" id="1260629"/>
    <lineage>
        <taxon>Bacteria</taxon>
        <taxon>Bacillati</taxon>
        <taxon>Bacillota</taxon>
        <taxon>Clostridia</taxon>
        <taxon>Eubacteriales</taxon>
        <taxon>Proteinivoracaceae</taxon>
        <taxon>Proteinivorax</taxon>
    </lineage>
</organism>
<name>A0AAU7VPX1_9FIRM</name>
<dbReference type="PROSITE" id="PS50893">
    <property type="entry name" value="ABC_TRANSPORTER_2"/>
    <property type="match status" value="2"/>
</dbReference>
<dbReference type="SUPFAM" id="SSF52540">
    <property type="entry name" value="P-loop containing nucleoside triphosphate hydrolases"/>
    <property type="match status" value="2"/>
</dbReference>
<feature type="region of interest" description="Disordered" evidence="3">
    <location>
        <begin position="217"/>
        <end position="253"/>
    </location>
</feature>
<dbReference type="CDD" id="cd03221">
    <property type="entry name" value="ABCF_EF-3"/>
    <property type="match status" value="2"/>
</dbReference>
<feature type="domain" description="ABC transporter" evidence="4">
    <location>
        <begin position="6"/>
        <end position="196"/>
    </location>
</feature>
<dbReference type="PANTHER" id="PTHR42855:SF2">
    <property type="entry name" value="DRUG RESISTANCE ABC TRANSPORTER,ATP-BINDING PROTEIN"/>
    <property type="match status" value="1"/>
</dbReference>
<dbReference type="InterPro" id="IPR003439">
    <property type="entry name" value="ABC_transporter-like_ATP-bd"/>
</dbReference>
<dbReference type="InterPro" id="IPR003593">
    <property type="entry name" value="AAA+_ATPase"/>
</dbReference>
<dbReference type="Gene3D" id="3.40.50.300">
    <property type="entry name" value="P-loop containing nucleotide triphosphate hydrolases"/>
    <property type="match status" value="3"/>
</dbReference>
<dbReference type="PANTHER" id="PTHR42855">
    <property type="entry name" value="ABC TRANSPORTER ATP-BINDING SUBUNIT"/>
    <property type="match status" value="1"/>
</dbReference>
<evidence type="ECO:0000256" key="3">
    <source>
        <dbReference type="SAM" id="MobiDB-lite"/>
    </source>
</evidence>
<reference evidence="5" key="2">
    <citation type="submission" date="2024-06" db="EMBL/GenBank/DDBJ databases">
        <authorList>
            <person name="Petrova K.O."/>
            <person name="Toshchakov S.V."/>
            <person name="Boltjanskaja Y.V."/>
            <person name="Kevbrin V."/>
        </authorList>
    </citation>
    <scope>NUCLEOTIDE SEQUENCE</scope>
    <source>
        <strain evidence="5">Z-910T</strain>
    </source>
</reference>
<dbReference type="PROSITE" id="PS00211">
    <property type="entry name" value="ABC_TRANSPORTER_1"/>
    <property type="match status" value="1"/>
</dbReference>
<reference evidence="5" key="1">
    <citation type="journal article" date="2013" name="Extremophiles">
        <title>Proteinivorax tanatarense gen. nov., sp. nov., an anaerobic, haloalkaliphilic, proteolytic bacterium isolated from a decaying algal bloom, and proposal of Proteinivoraceae fam. nov.</title>
        <authorList>
            <person name="Kevbrin V."/>
            <person name="Boltyanskaya Y."/>
            <person name="Zhilina T."/>
            <person name="Kolganova T."/>
            <person name="Lavrentjeva E."/>
            <person name="Kuznetsov B."/>
        </authorList>
    </citation>
    <scope>NUCLEOTIDE SEQUENCE</scope>
    <source>
        <strain evidence="5">Z-910T</strain>
    </source>
</reference>
<dbReference type="GO" id="GO:0016887">
    <property type="term" value="F:ATP hydrolysis activity"/>
    <property type="evidence" value="ECO:0007669"/>
    <property type="project" value="InterPro"/>
</dbReference>
<keyword evidence="1" id="KW-0547">Nucleotide-binding</keyword>
<dbReference type="Pfam" id="PF00005">
    <property type="entry name" value="ABC_tran"/>
    <property type="match status" value="2"/>
</dbReference>
<dbReference type="GO" id="GO:0005524">
    <property type="term" value="F:ATP binding"/>
    <property type="evidence" value="ECO:0007669"/>
    <property type="project" value="UniProtKB-KW"/>
</dbReference>
<gene>
    <name evidence="5" type="ORF">PRVXT_001029</name>
</gene>
<dbReference type="NCBIfam" id="NF000355">
    <property type="entry name" value="ribo_prot_ABC_F"/>
    <property type="match status" value="1"/>
</dbReference>
<dbReference type="InterPro" id="IPR017871">
    <property type="entry name" value="ABC_transporter-like_CS"/>
</dbReference>
<evidence type="ECO:0000256" key="2">
    <source>
        <dbReference type="ARBA" id="ARBA00022840"/>
    </source>
</evidence>
<dbReference type="InterPro" id="IPR051309">
    <property type="entry name" value="ABCF_ATPase"/>
</dbReference>
<dbReference type="SMART" id="SM00382">
    <property type="entry name" value="AAA"/>
    <property type="match status" value="2"/>
</dbReference>
<feature type="domain" description="ABC transporter" evidence="4">
    <location>
        <begin position="289"/>
        <end position="485"/>
    </location>
</feature>
<protein>
    <submittedName>
        <fullName evidence="5">Msr family ABC-F type ribosomal protection protein</fullName>
    </submittedName>
</protein>
<evidence type="ECO:0000256" key="1">
    <source>
        <dbReference type="ARBA" id="ARBA00022741"/>
    </source>
</evidence>
<dbReference type="RefSeq" id="WP_350344603.1">
    <property type="nucleotide sequence ID" value="NZ_CP158367.1"/>
</dbReference>
<dbReference type="AlphaFoldDB" id="A0AAU7VPX1"/>
<evidence type="ECO:0000259" key="4">
    <source>
        <dbReference type="PROSITE" id="PS50893"/>
    </source>
</evidence>
<sequence length="487" mass="55509">MEQLCLELIDIEVSFLDRVVLDIPRLSVHQFDRIGIVGKNGEGKTTLLKLMEGTLSPNKGNVNRQVDFGYFDQTLKPTEKEVDYELLGKLSVPKTEIQNLSGGEQTRLRLAQLFSTYYQGMLIDEPTTHLDASGTDFLIEELKYYYGALVIVSHDRHLLDQLATKIWEIKNGIITEYAGNYSDYIDQKNLERKQQQQQHEKYVKDKNRLLKAAEDKMKKANKVTQTSKKVSKKDAKAKTNKMHMTKSKDTSQKSIQRAAKALEHRVEKLKAVEAPEEEKTLHFHQPPELRLHNKFPIMADRLTLKAGDKTLLKETSFQFPLGSTIAILGDNGAGKTTLLKHILSQGERLDVSPKVVFGTYQQMSYQFEKSETVLSFIKSKTDFQESKVRAALSSMNFKGNDLKKDVKQLSGGEAIRLTLCQLFLGRYNILVLDEPTNFLDLDCIIALEKFLKGYKGTVLLVSHDRAFVQRVADTVYEIKDKQLKLKK</sequence>
<dbReference type="NCBIfam" id="NF000168">
    <property type="entry name" value="ABCF_Msr_all"/>
    <property type="match status" value="1"/>
</dbReference>
<dbReference type="InterPro" id="IPR027417">
    <property type="entry name" value="P-loop_NTPase"/>
</dbReference>
<proteinExistence type="predicted"/>
<accession>A0AAU7VPX1</accession>
<dbReference type="EMBL" id="CP158367">
    <property type="protein sequence ID" value="XBX75868.1"/>
    <property type="molecule type" value="Genomic_DNA"/>
</dbReference>